<keyword evidence="2 5" id="KW-0812">Transmembrane</keyword>
<evidence type="ECO:0000256" key="5">
    <source>
        <dbReference type="SAM" id="Phobius"/>
    </source>
</evidence>
<reference evidence="8" key="1">
    <citation type="submission" date="2017-01" db="EMBL/GenBank/DDBJ databases">
        <title>Comparative genomics of anhydrobiosis in the tardigrade Hypsibius dujardini.</title>
        <authorList>
            <person name="Yoshida Y."/>
            <person name="Koutsovoulos G."/>
            <person name="Laetsch D."/>
            <person name="Stevens L."/>
            <person name="Kumar S."/>
            <person name="Horikawa D."/>
            <person name="Ishino K."/>
            <person name="Komine S."/>
            <person name="Tomita M."/>
            <person name="Blaxter M."/>
            <person name="Arakawa K."/>
        </authorList>
    </citation>
    <scope>NUCLEOTIDE SEQUENCE [LARGE SCALE GENOMIC DNA]</scope>
    <source>
        <strain evidence="8">Z151</strain>
    </source>
</reference>
<dbReference type="PANTHER" id="PTHR44755">
    <property type="entry name" value="NATRIURETIC PEPTIDE RECEPTOR 3-RELATED"/>
    <property type="match status" value="1"/>
</dbReference>
<keyword evidence="8" id="KW-1185">Reference proteome</keyword>
<dbReference type="InterPro" id="IPR052612">
    <property type="entry name" value="ANP_Clearance_Receptor"/>
</dbReference>
<dbReference type="Gene3D" id="3.40.50.2300">
    <property type="match status" value="1"/>
</dbReference>
<evidence type="ECO:0000256" key="4">
    <source>
        <dbReference type="ARBA" id="ARBA00023136"/>
    </source>
</evidence>
<dbReference type="SUPFAM" id="SSF53822">
    <property type="entry name" value="Periplasmic binding protein-like I"/>
    <property type="match status" value="1"/>
</dbReference>
<keyword evidence="4 5" id="KW-0472">Membrane</keyword>
<dbReference type="GO" id="GO:0017046">
    <property type="term" value="F:peptide hormone binding"/>
    <property type="evidence" value="ECO:0007669"/>
    <property type="project" value="TreeGrafter"/>
</dbReference>
<dbReference type="EMBL" id="MTYJ01000026">
    <property type="protein sequence ID" value="OQV20994.1"/>
    <property type="molecule type" value="Genomic_DNA"/>
</dbReference>
<dbReference type="AlphaFoldDB" id="A0A1W0X0L1"/>
<dbReference type="Proteomes" id="UP000192578">
    <property type="component" value="Unassembled WGS sequence"/>
</dbReference>
<protein>
    <recommendedName>
        <fullName evidence="6">Receptor ligand binding region domain-containing protein</fullName>
    </recommendedName>
</protein>
<dbReference type="GO" id="GO:0007165">
    <property type="term" value="P:signal transduction"/>
    <property type="evidence" value="ECO:0007669"/>
    <property type="project" value="TreeGrafter"/>
</dbReference>
<feature type="transmembrane region" description="Helical" evidence="5">
    <location>
        <begin position="448"/>
        <end position="471"/>
    </location>
</feature>
<dbReference type="GO" id="GO:0038023">
    <property type="term" value="F:signaling receptor activity"/>
    <property type="evidence" value="ECO:0007669"/>
    <property type="project" value="TreeGrafter"/>
</dbReference>
<evidence type="ECO:0000313" key="7">
    <source>
        <dbReference type="EMBL" id="OQV20994.1"/>
    </source>
</evidence>
<evidence type="ECO:0000313" key="8">
    <source>
        <dbReference type="Proteomes" id="UP000192578"/>
    </source>
</evidence>
<dbReference type="Pfam" id="PF01094">
    <property type="entry name" value="ANF_receptor"/>
    <property type="match status" value="1"/>
</dbReference>
<proteinExistence type="predicted"/>
<gene>
    <name evidence="7" type="ORF">BV898_05069</name>
</gene>
<dbReference type="OrthoDB" id="10065302at2759"/>
<organism evidence="7 8">
    <name type="scientific">Hypsibius exemplaris</name>
    <name type="common">Freshwater tardigrade</name>
    <dbReference type="NCBI Taxonomy" id="2072580"/>
    <lineage>
        <taxon>Eukaryota</taxon>
        <taxon>Metazoa</taxon>
        <taxon>Ecdysozoa</taxon>
        <taxon>Tardigrada</taxon>
        <taxon>Eutardigrada</taxon>
        <taxon>Parachela</taxon>
        <taxon>Hypsibioidea</taxon>
        <taxon>Hypsibiidae</taxon>
        <taxon>Hypsibius</taxon>
    </lineage>
</organism>
<name>A0A1W0X0L1_HYPEX</name>
<comment type="caution">
    <text evidence="7">The sequence shown here is derived from an EMBL/GenBank/DDBJ whole genome shotgun (WGS) entry which is preliminary data.</text>
</comment>
<dbReference type="CDD" id="cd06352">
    <property type="entry name" value="PBP1_NPR_GC-like"/>
    <property type="match status" value="1"/>
</dbReference>
<feature type="domain" description="Receptor ligand binding region" evidence="6">
    <location>
        <begin position="150"/>
        <end position="387"/>
    </location>
</feature>
<keyword evidence="3 5" id="KW-1133">Transmembrane helix</keyword>
<evidence type="ECO:0000259" key="6">
    <source>
        <dbReference type="Pfam" id="PF01094"/>
    </source>
</evidence>
<evidence type="ECO:0000256" key="1">
    <source>
        <dbReference type="ARBA" id="ARBA00004370"/>
    </source>
</evidence>
<dbReference type="GO" id="GO:0016020">
    <property type="term" value="C:membrane"/>
    <property type="evidence" value="ECO:0007669"/>
    <property type="project" value="UniProtKB-SubCell"/>
</dbReference>
<dbReference type="InterPro" id="IPR028082">
    <property type="entry name" value="Peripla_BP_I"/>
</dbReference>
<dbReference type="InterPro" id="IPR001828">
    <property type="entry name" value="ANF_lig-bd_rcpt"/>
</dbReference>
<evidence type="ECO:0000256" key="2">
    <source>
        <dbReference type="ARBA" id="ARBA00022692"/>
    </source>
</evidence>
<sequence length="507" mass="57064">MMANSSFVLFTVEIITVGHIFPNAPGAIPFIGPGLDTAIEELGRLYGRNFNFTHKYLFDSRYPNAYELATGSDVLVASWYYSPLRRPGNLTVFIFGGSLESYPTNRLAGGWNTLMMTSVTNGQILRNRELSPTWITGSCVSLGAYLRLYDNLLQTFKWRSIYVIADAAANPVYLDLHPSLLGVISRIEGSQCTSRWINSGRSVVTDLKPYLLEFQTMSRVLIFLGRGETLRQLMLEAFNQSMTGSEYVFIAMEVFESPLYGRFTWKAGDSDDNMAREAFRSVLLLGPDRSIYDAPSTGLVHDWKRRTLRDYNVSYDEVNPYVMSSYSSVLIFGQILNETLTAEELPDFRDGKALAQRFMNRSFRLDYTEVYIDEAGERRPDLVVRDLDLESGRFVKKLLQEKKHSHLITLGDIDWGGDSADEGPPQNEPPCGYRGHARDCQRSNHQTAIVTGVLVTLCGVVGAVTAIYAAVRRSNKAADMWWKLQLVEEITGTVSVTFTPKTLKRIV</sequence>
<comment type="subcellular location">
    <subcellularLocation>
        <location evidence="1">Membrane</location>
    </subcellularLocation>
</comment>
<evidence type="ECO:0000256" key="3">
    <source>
        <dbReference type="ARBA" id="ARBA00022989"/>
    </source>
</evidence>
<dbReference type="PANTHER" id="PTHR44755:SF8">
    <property type="entry name" value="RECEPTOR LIGAND BINDING REGION DOMAIN-CONTAINING PROTEIN"/>
    <property type="match status" value="1"/>
</dbReference>
<accession>A0A1W0X0L1</accession>